<dbReference type="SUPFAM" id="SSF51230">
    <property type="entry name" value="Single hybrid motif"/>
    <property type="match status" value="1"/>
</dbReference>
<dbReference type="FunFam" id="2.40.50.100:FF:000003">
    <property type="entry name" value="Acetyl-CoA carboxylase biotin carboxyl carrier protein"/>
    <property type="match status" value="1"/>
</dbReference>
<dbReference type="Gene3D" id="2.40.50.100">
    <property type="match status" value="1"/>
</dbReference>
<sequence>MKIFTSSNAHSFEYELKQNGEEQIILKDGRAAQFDLQALGNGRYALLIGNRSYLVHMAKQNDMYHVHVGGAYFAITVEDERTRKLKEMVQQSASGPKEQVIKTPIPGLVLKVEVEKGQSVAKGDPLLVLEAMKMENVIKAPCACTVAEIAVEPQQTVQQDQKLLTLVAE</sequence>
<keyword evidence="1" id="KW-0092">Biotin</keyword>
<dbReference type="InterPro" id="IPR001882">
    <property type="entry name" value="Biotin_BS"/>
</dbReference>
<gene>
    <name evidence="3" type="ORF">ENK44_08880</name>
</gene>
<dbReference type="Proteomes" id="UP000885779">
    <property type="component" value="Unassembled WGS sequence"/>
</dbReference>
<dbReference type="EMBL" id="DRQG01000084">
    <property type="protein sequence ID" value="HGY55802.1"/>
    <property type="molecule type" value="Genomic_DNA"/>
</dbReference>
<evidence type="ECO:0000313" key="3">
    <source>
        <dbReference type="EMBL" id="HGY55802.1"/>
    </source>
</evidence>
<dbReference type="PANTHER" id="PTHR45266:SF3">
    <property type="entry name" value="OXALOACETATE DECARBOXYLASE ALPHA CHAIN"/>
    <property type="match status" value="1"/>
</dbReference>
<dbReference type="PANTHER" id="PTHR45266">
    <property type="entry name" value="OXALOACETATE DECARBOXYLASE ALPHA CHAIN"/>
    <property type="match status" value="1"/>
</dbReference>
<name>A0A7V4WVR2_CALAY</name>
<dbReference type="InterPro" id="IPR050709">
    <property type="entry name" value="Biotin_Carboxyl_Carrier/Decarb"/>
</dbReference>
<feature type="domain" description="Lipoyl-binding" evidence="2">
    <location>
        <begin position="90"/>
        <end position="167"/>
    </location>
</feature>
<dbReference type="AlphaFoldDB" id="A0A7V4WVR2"/>
<dbReference type="Pfam" id="PF00364">
    <property type="entry name" value="Biotin_lipoyl"/>
    <property type="match status" value="1"/>
</dbReference>
<dbReference type="InterPro" id="IPR000089">
    <property type="entry name" value="Biotin_lipoyl"/>
</dbReference>
<protein>
    <submittedName>
        <fullName evidence="3">Biotin/lipoyl-binding protein</fullName>
    </submittedName>
</protein>
<dbReference type="PROSITE" id="PS00188">
    <property type="entry name" value="BIOTIN"/>
    <property type="match status" value="1"/>
</dbReference>
<evidence type="ECO:0000256" key="1">
    <source>
        <dbReference type="ARBA" id="ARBA00023267"/>
    </source>
</evidence>
<organism evidence="3">
    <name type="scientific">Caldithrix abyssi</name>
    <dbReference type="NCBI Taxonomy" id="187145"/>
    <lineage>
        <taxon>Bacteria</taxon>
        <taxon>Pseudomonadati</taxon>
        <taxon>Calditrichota</taxon>
        <taxon>Calditrichia</taxon>
        <taxon>Calditrichales</taxon>
        <taxon>Calditrichaceae</taxon>
        <taxon>Caldithrix</taxon>
    </lineage>
</organism>
<comment type="caution">
    <text evidence="3">The sequence shown here is derived from an EMBL/GenBank/DDBJ whole genome shotgun (WGS) entry which is preliminary data.</text>
</comment>
<reference evidence="3" key="1">
    <citation type="journal article" date="2020" name="mSystems">
        <title>Genome- and Community-Level Interaction Insights into Carbon Utilization and Element Cycling Functions of Hydrothermarchaeota in Hydrothermal Sediment.</title>
        <authorList>
            <person name="Zhou Z."/>
            <person name="Liu Y."/>
            <person name="Xu W."/>
            <person name="Pan J."/>
            <person name="Luo Z.H."/>
            <person name="Li M."/>
        </authorList>
    </citation>
    <scope>NUCLEOTIDE SEQUENCE [LARGE SCALE GENOMIC DNA]</scope>
    <source>
        <strain evidence="3">HyVt-577</strain>
    </source>
</reference>
<dbReference type="InterPro" id="IPR011053">
    <property type="entry name" value="Single_hybrid_motif"/>
</dbReference>
<proteinExistence type="predicted"/>
<dbReference type="CDD" id="cd06850">
    <property type="entry name" value="biotinyl_domain"/>
    <property type="match status" value="1"/>
</dbReference>
<dbReference type="PROSITE" id="PS50968">
    <property type="entry name" value="BIOTINYL_LIPOYL"/>
    <property type="match status" value="1"/>
</dbReference>
<accession>A0A7V4WVR2</accession>
<evidence type="ECO:0000259" key="2">
    <source>
        <dbReference type="PROSITE" id="PS50968"/>
    </source>
</evidence>